<dbReference type="Gene3D" id="2.60.40.10">
    <property type="entry name" value="Immunoglobulins"/>
    <property type="match status" value="1"/>
</dbReference>
<gene>
    <name evidence="2" type="ORF">F3059_02375</name>
</gene>
<protein>
    <recommendedName>
        <fullName evidence="4">T9SS type A sorting domain-containing protein</fullName>
    </recommendedName>
</protein>
<name>A0A6N6MD55_9FLAO</name>
<organism evidence="2 3">
    <name type="scientific">Salibacter halophilus</name>
    <dbReference type="NCBI Taxonomy" id="1803916"/>
    <lineage>
        <taxon>Bacteria</taxon>
        <taxon>Pseudomonadati</taxon>
        <taxon>Bacteroidota</taxon>
        <taxon>Flavobacteriia</taxon>
        <taxon>Flavobacteriales</taxon>
        <taxon>Salibacteraceae</taxon>
        <taxon>Salibacter</taxon>
    </lineage>
</organism>
<comment type="caution">
    <text evidence="2">The sequence shown here is derived from an EMBL/GenBank/DDBJ whole genome shotgun (WGS) entry which is preliminary data.</text>
</comment>
<dbReference type="EMBL" id="WACR01000002">
    <property type="protein sequence ID" value="KAB1065519.1"/>
    <property type="molecule type" value="Genomic_DNA"/>
</dbReference>
<dbReference type="Proteomes" id="UP000435357">
    <property type="component" value="Unassembled WGS sequence"/>
</dbReference>
<evidence type="ECO:0008006" key="4">
    <source>
        <dbReference type="Google" id="ProtNLM"/>
    </source>
</evidence>
<evidence type="ECO:0000313" key="2">
    <source>
        <dbReference type="EMBL" id="KAB1065519.1"/>
    </source>
</evidence>
<dbReference type="InterPro" id="IPR013783">
    <property type="entry name" value="Ig-like_fold"/>
</dbReference>
<proteinExistence type="predicted"/>
<feature type="signal peptide" evidence="1">
    <location>
        <begin position="1"/>
        <end position="26"/>
    </location>
</feature>
<dbReference type="OrthoDB" id="1521695at2"/>
<dbReference type="RefSeq" id="WP_151166343.1">
    <property type="nucleotide sequence ID" value="NZ_WACR01000002.1"/>
</dbReference>
<evidence type="ECO:0000313" key="3">
    <source>
        <dbReference type="Proteomes" id="UP000435357"/>
    </source>
</evidence>
<evidence type="ECO:0000256" key="1">
    <source>
        <dbReference type="SAM" id="SignalP"/>
    </source>
</evidence>
<sequence>MKKFTHIILSFCTGFLMLANSAKVNAQVYPVDVTTNLTPPYSAFIADYSQAGSNKWMSNITLRDANEPSVQVRLHLTIESSSIKLETKPNFIPNQPITLTPNVPVTIKGSDLLPYLDYNNLQFNGISRQQIEQNGKIPEGMYTFKIEVVEYMSGKTISRPAQASAYIQLRDQPLAVNPTCSTAVSPSQGQNTIFQWQAASPPGPGATGSTEYRFTLYEITDNTIDPMNAMTNNAVFQVYESQWQMQTTLVYGIAQPPLELGKKYLWHIRARDNRGFTSFKNNGLSEVCWFSYGYPTGGNITLNKPDDDFGFTDEDQPIFEWGAIDNDVPGQQVVYNLKIVELSNGQNPDQAIDNNQAYLSQNTAQMPATGGYQIMLDSLPTDNEYAWRVSALSDGQKVAESDVRTFTSPPFLDKFKAGNHEVLVTTLDGTDLNDISGTGKIKIGGGDSALIEIDFENLKLKEVAGQVVLDEGEIETQITMDTIGLESLTEGIPNGFFHPEKVKLNKNSLSLKGYATYPLPLVTTASQQAKVETKSDWINFDNYYLQGGLNLNENNTFNLLDPAGFTIEYNDDSELIISENRFSGDYDGEITFEDDINDSEGNPLVIPFVDFDNLHYNTISYGLEGVDINLLENTKFTLNPGEIVVDFSEDESPGTKSGQADWTGIYFTQSEFEIPFGFDENGFVYVKEDIVKDAGLTQSYMMKNSIDSKGLNFKIDYSPADELASAYAFVGDFDYLNFEIDGSDFVEGEMGIDITLTQINTETKYDVKAPLTASGFDTPYFDGDFNGTIEVDKGDDERYSKITVSDAHFDENGILDMNAVYECPALDLTVDNISNFKMSATGMMGFGGLNQAMSLETPVSCELNGLPVTVSSIAALELEGYTAIGAIATVDMGPTVAGDGGSAGIEVALTAVRQKPEPYDTEKEDFISAVVEGTASASGGNSTASGSAGASGTLGFEGGDGIGAQGGVSASASSEELQKVSDAASQITGIQFKDATVDVKADAGAMAGVTDTDHGFKFEANVYVDLGMIASVSGKVSLINDNEFGIGGNIVGGNLDFNSGIIPVSQYLDGFKVQTIMGYASGSDGVPRPVYLMRGQAGLGFPIVSPYIGLSGLGFAIGSHVSPKQWIVRDGTPIYEREFAVDLQTPFSITWGAGIQDEFELPFVGIGGGVLYDLTANLGGRVESTQEVDFSNPASLTNIRACVMGNFDGGFWNTDFSPLDLLIKDQSALALTGGGEMCYGKVMEAHLKLDGDLWMAPPIIPGIPSPIYYCGAGQADIDLKVDLENITDPTAHLWHIRYGTEQNPMTLDLFCQPSLRAFGWLDVGLKPNGKAGFDVALGVDVDVNLDGPDIPIVVGDISPYFKFQADVLGRAQMEIDLSSLSTPEKFTAAFELHTHASAYVSAGFVYDPVIGSPTDYNLGEILLSADGKLAGSTNELTLDGEFVASFGALGQSFTAKFDKELTLID</sequence>
<keyword evidence="3" id="KW-1185">Reference proteome</keyword>
<accession>A0A6N6MD55</accession>
<feature type="chain" id="PRO_5026963888" description="T9SS type A sorting domain-containing protein" evidence="1">
    <location>
        <begin position="27"/>
        <end position="1465"/>
    </location>
</feature>
<keyword evidence="1" id="KW-0732">Signal</keyword>
<reference evidence="2 3" key="1">
    <citation type="submission" date="2019-09" db="EMBL/GenBank/DDBJ databases">
        <title>Genomes of Cryomorphaceae.</title>
        <authorList>
            <person name="Bowman J.P."/>
        </authorList>
    </citation>
    <scope>NUCLEOTIDE SEQUENCE [LARGE SCALE GENOMIC DNA]</scope>
    <source>
        <strain evidence="2 3">KCTC 52047</strain>
    </source>
</reference>